<dbReference type="InterPro" id="IPR011006">
    <property type="entry name" value="CheY-like_superfamily"/>
</dbReference>
<evidence type="ECO:0000256" key="2">
    <source>
        <dbReference type="PROSITE-ProRule" id="PRU00169"/>
    </source>
</evidence>
<evidence type="ECO:0000313" key="4">
    <source>
        <dbReference type="EMBL" id="SHF04532.1"/>
    </source>
</evidence>
<evidence type="ECO:0000256" key="1">
    <source>
        <dbReference type="ARBA" id="ARBA00022553"/>
    </source>
</evidence>
<dbReference type="CDD" id="cd00156">
    <property type="entry name" value="REC"/>
    <property type="match status" value="1"/>
</dbReference>
<keyword evidence="5" id="KW-1185">Reference proteome</keyword>
<dbReference type="InterPro" id="IPR050595">
    <property type="entry name" value="Bact_response_regulator"/>
</dbReference>
<proteinExistence type="predicted"/>
<reference evidence="4 5" key="1">
    <citation type="submission" date="2016-11" db="EMBL/GenBank/DDBJ databases">
        <authorList>
            <person name="Jaros S."/>
            <person name="Januszkiewicz K."/>
            <person name="Wedrychowicz H."/>
        </authorList>
    </citation>
    <scope>NUCLEOTIDE SEQUENCE [LARGE SCALE GENOMIC DNA]</scope>
    <source>
        <strain evidence="4 5">DSM 18119</strain>
    </source>
</reference>
<dbReference type="STRING" id="1121884.SAMN02745131_01705"/>
<sequence>MNNILIIEDNREVRENTAELLELSNYKVFTAANGYIGYELAKKYQPDLILCDMMMPETDGNAFLQLAKEDGNLAGIPLIFFTAGFPSPEVRTRMVNEGHQFLFKPFTEEALLGTIQTGLVKKNNHYNSISL</sequence>
<dbReference type="PANTHER" id="PTHR44591">
    <property type="entry name" value="STRESS RESPONSE REGULATOR PROTEIN 1"/>
    <property type="match status" value="1"/>
</dbReference>
<dbReference type="RefSeq" id="WP_072834902.1">
    <property type="nucleotide sequence ID" value="NZ_FQUU01000005.1"/>
</dbReference>
<evidence type="ECO:0000259" key="3">
    <source>
        <dbReference type="PROSITE" id="PS50110"/>
    </source>
</evidence>
<dbReference type="PANTHER" id="PTHR44591:SF3">
    <property type="entry name" value="RESPONSE REGULATORY DOMAIN-CONTAINING PROTEIN"/>
    <property type="match status" value="1"/>
</dbReference>
<dbReference type="SUPFAM" id="SSF52172">
    <property type="entry name" value="CheY-like"/>
    <property type="match status" value="1"/>
</dbReference>
<dbReference type="Proteomes" id="UP000184048">
    <property type="component" value="Unassembled WGS sequence"/>
</dbReference>
<dbReference type="Gene3D" id="3.40.50.2300">
    <property type="match status" value="1"/>
</dbReference>
<keyword evidence="1 2" id="KW-0597">Phosphoprotein</keyword>
<dbReference type="OrthoDB" id="9789181at2"/>
<gene>
    <name evidence="4" type="ORF">SAMN02745131_01705</name>
</gene>
<dbReference type="Pfam" id="PF00072">
    <property type="entry name" value="Response_reg"/>
    <property type="match status" value="1"/>
</dbReference>
<accession>A0A1M4YG96</accession>
<dbReference type="SMART" id="SM00448">
    <property type="entry name" value="REC"/>
    <property type="match status" value="1"/>
</dbReference>
<feature type="domain" description="Response regulatory" evidence="3">
    <location>
        <begin position="3"/>
        <end position="119"/>
    </location>
</feature>
<dbReference type="GO" id="GO:0000160">
    <property type="term" value="P:phosphorelay signal transduction system"/>
    <property type="evidence" value="ECO:0007669"/>
    <property type="project" value="InterPro"/>
</dbReference>
<dbReference type="AlphaFoldDB" id="A0A1M4YG96"/>
<name>A0A1M4YG96_9BACT</name>
<dbReference type="PROSITE" id="PS50110">
    <property type="entry name" value="RESPONSE_REGULATORY"/>
    <property type="match status" value="1"/>
</dbReference>
<feature type="modified residue" description="4-aspartylphosphate" evidence="2">
    <location>
        <position position="52"/>
    </location>
</feature>
<dbReference type="EMBL" id="FQUU01000005">
    <property type="protein sequence ID" value="SHF04532.1"/>
    <property type="molecule type" value="Genomic_DNA"/>
</dbReference>
<evidence type="ECO:0000313" key="5">
    <source>
        <dbReference type="Proteomes" id="UP000184048"/>
    </source>
</evidence>
<dbReference type="InterPro" id="IPR001789">
    <property type="entry name" value="Sig_transdc_resp-reg_receiver"/>
</dbReference>
<protein>
    <submittedName>
        <fullName evidence="4">Response regulator receiver domain-containing protein</fullName>
    </submittedName>
</protein>
<organism evidence="4 5">
    <name type="scientific">Flavisolibacter ginsengisoli DSM 18119</name>
    <dbReference type="NCBI Taxonomy" id="1121884"/>
    <lineage>
        <taxon>Bacteria</taxon>
        <taxon>Pseudomonadati</taxon>
        <taxon>Bacteroidota</taxon>
        <taxon>Chitinophagia</taxon>
        <taxon>Chitinophagales</taxon>
        <taxon>Chitinophagaceae</taxon>
        <taxon>Flavisolibacter</taxon>
    </lineage>
</organism>